<dbReference type="Gene3D" id="2.40.160.50">
    <property type="entry name" value="membrane protein fhac: a member of the omp85/tpsb transporter family"/>
    <property type="match status" value="1"/>
</dbReference>
<evidence type="ECO:0000313" key="6">
    <source>
        <dbReference type="Proteomes" id="UP001301350"/>
    </source>
</evidence>
<evidence type="ECO:0000256" key="3">
    <source>
        <dbReference type="SAM" id="MobiDB-lite"/>
    </source>
</evidence>
<feature type="region of interest" description="Disordered" evidence="3">
    <location>
        <begin position="1"/>
        <end position="22"/>
    </location>
</feature>
<proteinExistence type="predicted"/>
<keyword evidence="2" id="KW-0472">Membrane</keyword>
<dbReference type="Pfam" id="PF01103">
    <property type="entry name" value="Omp85"/>
    <property type="match status" value="1"/>
</dbReference>
<dbReference type="AlphaFoldDB" id="A0AAV9J0C9"/>
<evidence type="ECO:0000313" key="5">
    <source>
        <dbReference type="EMBL" id="KAK4538032.1"/>
    </source>
</evidence>
<reference evidence="5 6" key="1">
    <citation type="submission" date="2022-07" db="EMBL/GenBank/DDBJ databases">
        <title>Genome-wide signatures of adaptation to extreme environments.</title>
        <authorList>
            <person name="Cho C.H."/>
            <person name="Yoon H.S."/>
        </authorList>
    </citation>
    <scope>NUCLEOTIDE SEQUENCE [LARGE SCALE GENOMIC DNA]</scope>
    <source>
        <strain evidence="5 6">DBV 063 E5</strain>
    </source>
</reference>
<feature type="domain" description="Bacterial surface antigen (D15)" evidence="4">
    <location>
        <begin position="253"/>
        <end position="540"/>
    </location>
</feature>
<gene>
    <name evidence="5" type="ORF">CDCA_CDCA15G4057</name>
</gene>
<keyword evidence="6" id="KW-1185">Reference proteome</keyword>
<dbReference type="Proteomes" id="UP001301350">
    <property type="component" value="Unassembled WGS sequence"/>
</dbReference>
<dbReference type="InterPro" id="IPR000184">
    <property type="entry name" value="Bac_surfAg_D15"/>
</dbReference>
<dbReference type="GO" id="GO:0019867">
    <property type="term" value="C:outer membrane"/>
    <property type="evidence" value="ECO:0007669"/>
    <property type="project" value="InterPro"/>
</dbReference>
<evidence type="ECO:0000256" key="1">
    <source>
        <dbReference type="ARBA" id="ARBA00004370"/>
    </source>
</evidence>
<organism evidence="5 6">
    <name type="scientific">Cyanidium caldarium</name>
    <name type="common">Red alga</name>
    <dbReference type="NCBI Taxonomy" id="2771"/>
    <lineage>
        <taxon>Eukaryota</taxon>
        <taxon>Rhodophyta</taxon>
        <taxon>Bangiophyceae</taxon>
        <taxon>Cyanidiales</taxon>
        <taxon>Cyanidiaceae</taxon>
        <taxon>Cyanidium</taxon>
    </lineage>
</organism>
<comment type="caution">
    <text evidence="5">The sequence shown here is derived from an EMBL/GenBank/DDBJ whole genome shotgun (WGS) entry which is preliminary data.</text>
</comment>
<dbReference type="EMBL" id="JANCYW010000015">
    <property type="protein sequence ID" value="KAK4538032.1"/>
    <property type="molecule type" value="Genomic_DNA"/>
</dbReference>
<comment type="subcellular location">
    <subcellularLocation>
        <location evidence="1">Membrane</location>
    </subcellularLocation>
</comment>
<evidence type="ECO:0000256" key="2">
    <source>
        <dbReference type="ARBA" id="ARBA00023136"/>
    </source>
</evidence>
<evidence type="ECO:0000259" key="4">
    <source>
        <dbReference type="Pfam" id="PF01103"/>
    </source>
</evidence>
<sequence length="542" mass="57189">MDDRSGAFDTSNADSGLPDGGAADAEAYQQVAELLHAPLSLQHVSVRGLARTRPEFVQVILEKSLHFGLPNGQSNGEAVSTAANLNDTIDSLTLAAERLRKTDCFRGVDVYVDEGVCAEDGNGTVSSTGITCCDATFTVHEVRPYRLQVGTSVESATGESALEIGGSFLNVFGAGESVQGTAGLGFGGRAGDWTTGLGGLAALFGSGHRVYGDVRASNQLQVEVRKPYPLGVMDTFASLRLTNALLNRMSTSSYCEFQRGLETALEGTLGRIGYECTWRDLGKVGAHASMPVREQAGHSVKSAVHYAWEQDVRDDSVIPADGSYCRVFAEVSGLGGDPLTRYVKGECEYQWHTQLAAVRVVPPTMAGTAGDVDDEDAAAPSWAAALSPVLSLGARMGAMAPVWRSPAERGTRISDRFFVGGPANCFRGFRNHGLGPTAGDDAIGGDAYYKGTAMLSVPLAVNELARSLGLRAHAFVTAGDCRGLHEPFNAWTVGWRSAAGVGLALSTVFGRLEINWNKVFRSAAGDQVDDGFTLALSKTFGA</sequence>
<accession>A0AAV9J0C9</accession>
<name>A0AAV9J0C9_CYACA</name>
<protein>
    <recommendedName>
        <fullName evidence="4">Bacterial surface antigen (D15) domain-containing protein</fullName>
    </recommendedName>
</protein>